<proteinExistence type="predicted"/>
<dbReference type="InterPro" id="IPR036397">
    <property type="entry name" value="RNaseH_sf"/>
</dbReference>
<dbReference type="PROSITE" id="PS50994">
    <property type="entry name" value="INTEGRASE"/>
    <property type="match status" value="1"/>
</dbReference>
<organism evidence="2">
    <name type="scientific">marine metagenome</name>
    <dbReference type="NCBI Taxonomy" id="408172"/>
    <lineage>
        <taxon>unclassified sequences</taxon>
        <taxon>metagenomes</taxon>
        <taxon>ecological metagenomes</taxon>
    </lineage>
</organism>
<dbReference type="SUPFAM" id="SSF53098">
    <property type="entry name" value="Ribonuclease H-like"/>
    <property type="match status" value="1"/>
</dbReference>
<reference evidence="2" key="1">
    <citation type="submission" date="2018-05" db="EMBL/GenBank/DDBJ databases">
        <authorList>
            <person name="Lanie J.A."/>
            <person name="Ng W.-L."/>
            <person name="Kazmierczak K.M."/>
            <person name="Andrzejewski T.M."/>
            <person name="Davidsen T.M."/>
            <person name="Wayne K.J."/>
            <person name="Tettelin H."/>
            <person name="Glass J.I."/>
            <person name="Rusch D."/>
            <person name="Podicherti R."/>
            <person name="Tsui H.-C.T."/>
            <person name="Winkler M.E."/>
        </authorList>
    </citation>
    <scope>NUCLEOTIDE SEQUENCE</scope>
</reference>
<dbReference type="GO" id="GO:0003676">
    <property type="term" value="F:nucleic acid binding"/>
    <property type="evidence" value="ECO:0007669"/>
    <property type="project" value="InterPro"/>
</dbReference>
<feature type="domain" description="Integrase catalytic" evidence="1">
    <location>
        <begin position="78"/>
        <end position="249"/>
    </location>
</feature>
<protein>
    <recommendedName>
        <fullName evidence="1">Integrase catalytic domain-containing protein</fullName>
    </recommendedName>
</protein>
<dbReference type="Gene3D" id="3.30.420.10">
    <property type="entry name" value="Ribonuclease H-like superfamily/Ribonuclease H"/>
    <property type="match status" value="1"/>
</dbReference>
<dbReference type="PANTHER" id="PTHR46889">
    <property type="entry name" value="TRANSPOSASE INSF FOR INSERTION SEQUENCE IS3B-RELATED"/>
    <property type="match status" value="1"/>
</dbReference>
<dbReference type="EMBL" id="UINC01077543">
    <property type="protein sequence ID" value="SVC17757.1"/>
    <property type="molecule type" value="Genomic_DNA"/>
</dbReference>
<accession>A0A382K3W6</accession>
<name>A0A382K3W6_9ZZZZ</name>
<dbReference type="Pfam" id="PF00665">
    <property type="entry name" value="rve"/>
    <property type="match status" value="1"/>
</dbReference>
<dbReference type="AlphaFoldDB" id="A0A382K3W6"/>
<dbReference type="PANTHER" id="PTHR46889:SF4">
    <property type="entry name" value="TRANSPOSASE INSO FOR INSERTION SEQUENCE ELEMENT IS911B-RELATED"/>
    <property type="match status" value="1"/>
</dbReference>
<dbReference type="GO" id="GO:0015074">
    <property type="term" value="P:DNA integration"/>
    <property type="evidence" value="ECO:0007669"/>
    <property type="project" value="InterPro"/>
</dbReference>
<dbReference type="InterPro" id="IPR001584">
    <property type="entry name" value="Integrase_cat-core"/>
</dbReference>
<dbReference type="InterPro" id="IPR012337">
    <property type="entry name" value="RNaseH-like_sf"/>
</dbReference>
<evidence type="ECO:0000259" key="1">
    <source>
        <dbReference type="PROSITE" id="PS50994"/>
    </source>
</evidence>
<sequence length="276" mass="32680">MDNCSRASSQHWNKIPDSIRAQVVEIALEQAELTPRELAWYITDTRDYFISESSIYRILKAHDLITSPQFMVMSAADSFQNPTHEVHELWQTDFTYFRIVGWGWYFLSTILDDYSRYIISWRLTTTMAASDVTDTLEDALKVTGLKHARVHHKPRLLSDNGPCYISGELKRWLNDHEIEHTRGAPYHPMTQGKIERYHRSMKNVVKLENYYYPWQLEKAIADWVQHYNHERYHESLDNVTPSDLYQGRRDDILDQRAIIKSRTMMRRKVQNLRLAG</sequence>
<gene>
    <name evidence="2" type="ORF">METZ01_LOCUS270611</name>
</gene>
<evidence type="ECO:0000313" key="2">
    <source>
        <dbReference type="EMBL" id="SVC17757.1"/>
    </source>
</evidence>
<dbReference type="InterPro" id="IPR050900">
    <property type="entry name" value="Transposase_IS3/IS150/IS904"/>
</dbReference>